<protein>
    <submittedName>
        <fullName evidence="4">Molybdate ABC transporter substrate-binding protein</fullName>
    </submittedName>
</protein>
<dbReference type="EMBL" id="CP098611">
    <property type="protein sequence ID" value="USR90488.1"/>
    <property type="molecule type" value="Genomic_DNA"/>
</dbReference>
<keyword evidence="3" id="KW-0732">Signal</keyword>
<dbReference type="Pfam" id="PF13531">
    <property type="entry name" value="SBP_bac_11"/>
    <property type="match status" value="1"/>
</dbReference>
<comment type="similarity">
    <text evidence="1">Belongs to the bacterial solute-binding protein ModA family.</text>
</comment>
<dbReference type="RefSeq" id="WP_252662516.1">
    <property type="nucleotide sequence ID" value="NZ_CP098611.1"/>
</dbReference>
<gene>
    <name evidence="4" type="primary">modA</name>
    <name evidence="4" type="ORF">NEA10_16865</name>
</gene>
<proteinExistence type="inferred from homology"/>
<dbReference type="SUPFAM" id="SSF53850">
    <property type="entry name" value="Periplasmic binding protein-like II"/>
    <property type="match status" value="1"/>
</dbReference>
<keyword evidence="5" id="KW-1185">Reference proteome</keyword>
<sequence length="269" mass="29609">MKKLSWYFGLAVVGLLLMMGLSARHQPFLRADSPPTAVTLTVSAASDLRDVFPEIGQAWEAETGHSLRFNFGSTGQLAQQIARGAPVDVFAAANRQFVDDLDREGLVFPETKALYGVGRITLWQREEASLDINRLEDLLKPEVRRVAIANPNHAPYGTAAKEALEAAGIWEEIQPKLIFGENISQTQQYAMTGNVDVAIAALSISVEKPGRWELISDTLHHPLEQMLAVPKNAPYPQEAKEFAAFINGEQGRPLMEKYGFVVPDSPETP</sequence>
<dbReference type="InterPro" id="IPR005950">
    <property type="entry name" value="ModA"/>
</dbReference>
<evidence type="ECO:0000256" key="2">
    <source>
        <dbReference type="ARBA" id="ARBA00022723"/>
    </source>
</evidence>
<evidence type="ECO:0000256" key="1">
    <source>
        <dbReference type="ARBA" id="ARBA00009175"/>
    </source>
</evidence>
<dbReference type="PIRSF" id="PIRSF004846">
    <property type="entry name" value="ModA"/>
    <property type="match status" value="1"/>
</dbReference>
<evidence type="ECO:0000256" key="3">
    <source>
        <dbReference type="ARBA" id="ARBA00022729"/>
    </source>
</evidence>
<organism evidence="4 5">
    <name type="scientific">Phormidium yuhuli AB48</name>
    <dbReference type="NCBI Taxonomy" id="2940671"/>
    <lineage>
        <taxon>Bacteria</taxon>
        <taxon>Bacillati</taxon>
        <taxon>Cyanobacteriota</taxon>
        <taxon>Cyanophyceae</taxon>
        <taxon>Oscillatoriophycideae</taxon>
        <taxon>Oscillatoriales</taxon>
        <taxon>Oscillatoriaceae</taxon>
        <taxon>Phormidium</taxon>
        <taxon>Phormidium yuhuli</taxon>
    </lineage>
</organism>
<dbReference type="Proteomes" id="UP001056708">
    <property type="component" value="Chromosome"/>
</dbReference>
<reference evidence="4" key="1">
    <citation type="submission" date="2022-06" db="EMBL/GenBank/DDBJ databases">
        <title>Genome sequence of Phormidium yuhuli AB48 isolated from an industrial photobioreactor environment.</title>
        <authorList>
            <person name="Qiu Y."/>
            <person name="Noonan A.J.C."/>
            <person name="Dofher K."/>
            <person name="Koch M."/>
            <person name="Kieft B."/>
            <person name="Lin X."/>
            <person name="Ziels R.M."/>
            <person name="Hallam S.J."/>
        </authorList>
    </citation>
    <scope>NUCLEOTIDE SEQUENCE</scope>
    <source>
        <strain evidence="4">AB48</strain>
    </source>
</reference>
<evidence type="ECO:0000313" key="4">
    <source>
        <dbReference type="EMBL" id="USR90488.1"/>
    </source>
</evidence>
<keyword evidence="2" id="KW-0479">Metal-binding</keyword>
<dbReference type="Gene3D" id="3.40.190.10">
    <property type="entry name" value="Periplasmic binding protein-like II"/>
    <property type="match status" value="2"/>
</dbReference>
<dbReference type="InterPro" id="IPR044084">
    <property type="entry name" value="AvModA-like_subst-bd"/>
</dbReference>
<accession>A0ABY5ANJ7</accession>
<dbReference type="PANTHER" id="PTHR30632">
    <property type="entry name" value="MOLYBDATE-BINDING PERIPLASMIC PROTEIN"/>
    <property type="match status" value="1"/>
</dbReference>
<name>A0ABY5ANJ7_9CYAN</name>
<evidence type="ECO:0000313" key="5">
    <source>
        <dbReference type="Proteomes" id="UP001056708"/>
    </source>
</evidence>
<dbReference type="CDD" id="cd13539">
    <property type="entry name" value="PBP2_AvModA"/>
    <property type="match status" value="1"/>
</dbReference>
<dbReference type="PANTHER" id="PTHR30632:SF14">
    <property type="entry name" value="TUNGSTATE_MOLYBDATE_CHROMATE-BINDING PROTEIN MODA"/>
    <property type="match status" value="1"/>
</dbReference>
<dbReference type="InterPro" id="IPR050682">
    <property type="entry name" value="ModA/WtpA"/>
</dbReference>
<dbReference type="NCBIfam" id="TIGR01256">
    <property type="entry name" value="modA"/>
    <property type="match status" value="1"/>
</dbReference>